<dbReference type="AlphaFoldDB" id="A0A7S8FDM9"/>
<evidence type="ECO:0000256" key="1">
    <source>
        <dbReference type="SAM" id="MobiDB-lite"/>
    </source>
</evidence>
<evidence type="ECO:0000313" key="3">
    <source>
        <dbReference type="Proteomes" id="UP000593737"/>
    </source>
</evidence>
<accession>A0A7S8FDM9</accession>
<name>A0A7S8FDM9_9BACT</name>
<evidence type="ECO:0000313" key="2">
    <source>
        <dbReference type="EMBL" id="QPD03877.1"/>
    </source>
</evidence>
<dbReference type="EMBL" id="CP047423">
    <property type="protein sequence ID" value="QPD03877.1"/>
    <property type="molecule type" value="Genomic_DNA"/>
</dbReference>
<proteinExistence type="predicted"/>
<feature type="compositionally biased region" description="Polar residues" evidence="1">
    <location>
        <begin position="1"/>
        <end position="11"/>
    </location>
</feature>
<organism evidence="2 3">
    <name type="scientific">Candidatus Nitrospira kreftii</name>
    <dbReference type="NCBI Taxonomy" id="2652173"/>
    <lineage>
        <taxon>Bacteria</taxon>
        <taxon>Pseudomonadati</taxon>
        <taxon>Nitrospirota</taxon>
        <taxon>Nitrospiria</taxon>
        <taxon>Nitrospirales</taxon>
        <taxon>Nitrospiraceae</taxon>
        <taxon>Nitrospira</taxon>
    </lineage>
</organism>
<gene>
    <name evidence="2" type="ORF">Nkreftii_001651</name>
</gene>
<feature type="region of interest" description="Disordered" evidence="1">
    <location>
        <begin position="1"/>
        <end position="27"/>
    </location>
</feature>
<reference evidence="2 3" key="1">
    <citation type="journal article" date="2020" name="ISME J.">
        <title>Enrichment and physiological characterization of a novel comammox Nitrospira indicates ammonium inhibition of complete nitrification.</title>
        <authorList>
            <person name="Sakoula D."/>
            <person name="Koch H."/>
            <person name="Frank J."/>
            <person name="Jetten M.S.M."/>
            <person name="van Kessel M.A.H.J."/>
            <person name="Lucker S."/>
        </authorList>
    </citation>
    <scope>NUCLEOTIDE SEQUENCE [LARGE SCALE GENOMIC DNA]</scope>
    <source>
        <strain evidence="2">Comreactor17</strain>
    </source>
</reference>
<feature type="compositionally biased region" description="Basic and acidic residues" evidence="1">
    <location>
        <begin position="15"/>
        <end position="27"/>
    </location>
</feature>
<sequence>MGSKVQSQSWFQPKEVSREVHPDDSSHERLYSDVPFFVSRILVGESHQAGADGLAQPDFTLHPRSVSLNC</sequence>
<protein>
    <submittedName>
        <fullName evidence="2">Uncharacterized protein</fullName>
    </submittedName>
</protein>
<dbReference type="Proteomes" id="UP000593737">
    <property type="component" value="Chromosome"/>
</dbReference>
<dbReference type="KEGG" id="nkf:Nkreftii_001651"/>